<proteinExistence type="inferred from homology"/>
<comment type="caution">
    <text evidence="9">The sequence shown here is derived from an EMBL/GenBank/DDBJ whole genome shotgun (WGS) entry which is preliminary data.</text>
</comment>
<feature type="binding site" evidence="7">
    <location>
        <position position="380"/>
    </location>
    <ligand>
        <name>Zn(2+)</name>
        <dbReference type="ChEBI" id="CHEBI:29105"/>
        <label>2</label>
    </ligand>
</feature>
<dbReference type="NCBIfam" id="NF006771">
    <property type="entry name" value="PRK09290.1-5"/>
    <property type="match status" value="1"/>
</dbReference>
<dbReference type="SUPFAM" id="SSF53187">
    <property type="entry name" value="Zn-dependent exopeptidases"/>
    <property type="match status" value="1"/>
</dbReference>
<reference evidence="9" key="1">
    <citation type="submission" date="2022-12" db="EMBL/GenBank/DDBJ databases">
        <title>Draft genome sequence of the thermophilic strain Brevibacillus thermoruber HT42, isolated from Los Humeros, Puebla, Mexico, with biotechnological potential.</title>
        <authorList>
            <person name="Lara Sanchez J."/>
            <person name="Solis Palacios R."/>
            <person name="Bustos Baena A.S."/>
            <person name="Ruz Baez A.E."/>
            <person name="Espinosa Luna G."/>
            <person name="Oliart Ros R.M."/>
        </authorList>
    </citation>
    <scope>NUCLEOTIDE SEQUENCE</scope>
    <source>
        <strain evidence="9">HT42</strain>
    </source>
</reference>
<feature type="binding site" evidence="7">
    <location>
        <position position="79"/>
    </location>
    <ligand>
        <name>Zn(2+)</name>
        <dbReference type="ChEBI" id="CHEBI:29105"/>
        <label>1</label>
    </ligand>
</feature>
<evidence type="ECO:0000256" key="3">
    <source>
        <dbReference type="ARBA" id="ARBA00011738"/>
    </source>
</evidence>
<dbReference type="GO" id="GO:0046872">
    <property type="term" value="F:metal ion binding"/>
    <property type="evidence" value="ECO:0007669"/>
    <property type="project" value="UniProtKB-KW"/>
</dbReference>
<dbReference type="InterPro" id="IPR036264">
    <property type="entry name" value="Bact_exopeptidase_dim_dom"/>
</dbReference>
<feature type="binding site" evidence="7">
    <location>
        <position position="90"/>
    </location>
    <ligand>
        <name>Zn(2+)</name>
        <dbReference type="ChEBI" id="CHEBI:29105"/>
        <label>2</label>
    </ligand>
</feature>
<dbReference type="Gene3D" id="3.30.70.360">
    <property type="match status" value="1"/>
</dbReference>
<keyword evidence="10" id="KW-1185">Reference proteome</keyword>
<feature type="binding site" evidence="7">
    <location>
        <position position="90"/>
    </location>
    <ligand>
        <name>Zn(2+)</name>
        <dbReference type="ChEBI" id="CHEBI:29105"/>
        <label>1</label>
    </ligand>
</feature>
<keyword evidence="6" id="KW-0464">Manganese</keyword>
<dbReference type="PANTHER" id="PTHR32494">
    <property type="entry name" value="ALLANTOATE DEIMINASE-RELATED"/>
    <property type="match status" value="1"/>
</dbReference>
<evidence type="ECO:0000259" key="8">
    <source>
        <dbReference type="Pfam" id="PF07687"/>
    </source>
</evidence>
<sequence>MIHAERLWDRLMRLSAVGRQESGGVTRLSFTPEERAAKDLVRGFMEEAGLSVREDEAGNLIGRKEGRNPQASVVLVGSHLDSVFNGGNFDGPLGVLAGVEVLQTMNEQGVTTEHPIEVIAFTDEEGARFSYGMIGSRAIAGLLKREELEHRDKDGISIAEAMRASGLDPDAVGRAARPKGSVKAYVELHIEQGKVLESRGLSVGVVSGVAGPLWLKFVLEGEAGHAGATPMALRRDPLAAAAEIMLVIEREVRQTGTAVGTVGQVTVSPGGVNIIPGRVEFSLDLRDVDKAVRDRVEQEIVRQAEAICRERGVRLGVELLQRIPPVVCSAEIQAAALAACEALGLETITLPSGAGHDCMQLTELCPVGMIFVRSRDGISHNPAEYTSKEDCADGANVLYRTVLSLAESA</sequence>
<evidence type="ECO:0000313" key="9">
    <source>
        <dbReference type="EMBL" id="MDA5109588.1"/>
    </source>
</evidence>
<keyword evidence="5 9" id="KW-0378">Hydrolase</keyword>
<feature type="domain" description="Peptidase M20 dimerisation" evidence="8">
    <location>
        <begin position="211"/>
        <end position="309"/>
    </location>
</feature>
<evidence type="ECO:0000256" key="7">
    <source>
        <dbReference type="PIRSR" id="PIRSR001235-1"/>
    </source>
</evidence>
<dbReference type="Pfam" id="PF07687">
    <property type="entry name" value="M20_dimer"/>
    <property type="match status" value="1"/>
</dbReference>
<dbReference type="Proteomes" id="UP001151071">
    <property type="component" value="Unassembled WGS sequence"/>
</dbReference>
<evidence type="ECO:0000256" key="1">
    <source>
        <dbReference type="ARBA" id="ARBA00001936"/>
    </source>
</evidence>
<gene>
    <name evidence="9" type="ORF">O3V59_14580</name>
</gene>
<keyword evidence="7" id="KW-0862">Zinc</keyword>
<dbReference type="CDD" id="cd03884">
    <property type="entry name" value="M20_bAS"/>
    <property type="match status" value="1"/>
</dbReference>
<feature type="binding site" evidence="7">
    <location>
        <position position="125"/>
    </location>
    <ligand>
        <name>Zn(2+)</name>
        <dbReference type="ChEBI" id="CHEBI:29105"/>
        <label>2</label>
    </ligand>
</feature>
<feature type="binding site" evidence="7">
    <location>
        <position position="189"/>
    </location>
    <ligand>
        <name>Zn(2+)</name>
        <dbReference type="ChEBI" id="CHEBI:29105"/>
        <label>1</label>
    </ligand>
</feature>
<dbReference type="PANTHER" id="PTHR32494:SF19">
    <property type="entry name" value="ALLANTOATE DEIMINASE-RELATED"/>
    <property type="match status" value="1"/>
</dbReference>
<comment type="cofactor">
    <cofactor evidence="1">
        <name>Mn(2+)</name>
        <dbReference type="ChEBI" id="CHEBI:29035"/>
    </cofactor>
</comment>
<keyword evidence="4 7" id="KW-0479">Metal-binding</keyword>
<dbReference type="RefSeq" id="WP_029097791.1">
    <property type="nucleotide sequence ID" value="NZ_JAPYYP010000019.1"/>
</dbReference>
<protein>
    <submittedName>
        <fullName evidence="9">Zn-dependent hydrolase</fullName>
    </submittedName>
</protein>
<evidence type="ECO:0000256" key="6">
    <source>
        <dbReference type="ARBA" id="ARBA00023211"/>
    </source>
</evidence>
<name>A0A9X3TSD8_9BACL</name>
<dbReference type="AlphaFoldDB" id="A0A9X3TSD8"/>
<dbReference type="PIRSF" id="PIRSF001235">
    <property type="entry name" value="Amidase_carbamoylase"/>
    <property type="match status" value="1"/>
</dbReference>
<dbReference type="GO" id="GO:0016813">
    <property type="term" value="F:hydrolase activity, acting on carbon-nitrogen (but not peptide) bonds, in linear amidines"/>
    <property type="evidence" value="ECO:0007669"/>
    <property type="project" value="InterPro"/>
</dbReference>
<dbReference type="EMBL" id="JAPYYP010000019">
    <property type="protein sequence ID" value="MDA5109588.1"/>
    <property type="molecule type" value="Genomic_DNA"/>
</dbReference>
<comment type="subunit">
    <text evidence="3">Homodimer.</text>
</comment>
<dbReference type="Gene3D" id="3.40.630.10">
    <property type="entry name" value="Zn peptidases"/>
    <property type="match status" value="1"/>
</dbReference>
<accession>A0A9X3TSD8</accession>
<dbReference type="InterPro" id="IPR011650">
    <property type="entry name" value="Peptidase_M20_dimer"/>
</dbReference>
<evidence type="ECO:0000313" key="10">
    <source>
        <dbReference type="Proteomes" id="UP001151071"/>
    </source>
</evidence>
<evidence type="ECO:0000256" key="5">
    <source>
        <dbReference type="ARBA" id="ARBA00022801"/>
    </source>
</evidence>
<dbReference type="SUPFAM" id="SSF55031">
    <property type="entry name" value="Bacterial exopeptidase dimerisation domain"/>
    <property type="match status" value="1"/>
</dbReference>
<evidence type="ECO:0000256" key="4">
    <source>
        <dbReference type="ARBA" id="ARBA00022723"/>
    </source>
</evidence>
<dbReference type="NCBIfam" id="TIGR01879">
    <property type="entry name" value="hydantase"/>
    <property type="match status" value="1"/>
</dbReference>
<comment type="cofactor">
    <cofactor evidence="7">
        <name>Zn(2+)</name>
        <dbReference type="ChEBI" id="CHEBI:29105"/>
    </cofactor>
    <text evidence="7">Binds 2 Zn(2+) ions per subunit.</text>
</comment>
<dbReference type="InterPro" id="IPR002933">
    <property type="entry name" value="Peptidase_M20"/>
</dbReference>
<comment type="similarity">
    <text evidence="2">Belongs to the peptidase M20 family.</text>
</comment>
<dbReference type="Pfam" id="PF01546">
    <property type="entry name" value="Peptidase_M20"/>
    <property type="match status" value="1"/>
</dbReference>
<evidence type="ECO:0000256" key="2">
    <source>
        <dbReference type="ARBA" id="ARBA00006153"/>
    </source>
</evidence>
<dbReference type="InterPro" id="IPR010158">
    <property type="entry name" value="Amidase_Cbmase"/>
</dbReference>
<organism evidence="9 10">
    <name type="scientific">Brevibacillus thermoruber</name>
    <dbReference type="NCBI Taxonomy" id="33942"/>
    <lineage>
        <taxon>Bacteria</taxon>
        <taxon>Bacillati</taxon>
        <taxon>Bacillota</taxon>
        <taxon>Bacilli</taxon>
        <taxon>Bacillales</taxon>
        <taxon>Paenibacillaceae</taxon>
        <taxon>Brevibacillus</taxon>
    </lineage>
</organism>